<dbReference type="OrthoDB" id="6770063at2759"/>
<name>A0A9N9LLG0_9HELO</name>
<feature type="transmembrane region" description="Helical" evidence="8">
    <location>
        <begin position="318"/>
        <end position="338"/>
    </location>
</feature>
<keyword evidence="4 8" id="KW-0812">Transmembrane</keyword>
<feature type="transmembrane region" description="Helical" evidence="8">
    <location>
        <begin position="48"/>
        <end position="70"/>
    </location>
</feature>
<dbReference type="EMBL" id="CAJVRM010000222">
    <property type="protein sequence ID" value="CAG8977525.1"/>
    <property type="molecule type" value="Genomic_DNA"/>
</dbReference>
<feature type="transmembrane region" description="Helical" evidence="8">
    <location>
        <begin position="423"/>
        <end position="448"/>
    </location>
</feature>
<evidence type="ECO:0000256" key="2">
    <source>
        <dbReference type="ARBA" id="ARBA00022448"/>
    </source>
</evidence>
<dbReference type="PROSITE" id="PS50850">
    <property type="entry name" value="MFS"/>
    <property type="match status" value="1"/>
</dbReference>
<evidence type="ECO:0000256" key="1">
    <source>
        <dbReference type="ARBA" id="ARBA00004651"/>
    </source>
</evidence>
<dbReference type="PANTHER" id="PTHR23502:SF186">
    <property type="entry name" value="MAJOR FACILITATOR SUPERFAMILY (MFS) PROFILE DOMAIN-CONTAINING PROTEIN"/>
    <property type="match status" value="1"/>
</dbReference>
<accession>A0A9N9LLG0</accession>
<feature type="transmembrane region" description="Helical" evidence="8">
    <location>
        <begin position="201"/>
        <end position="223"/>
    </location>
</feature>
<evidence type="ECO:0000256" key="8">
    <source>
        <dbReference type="SAM" id="Phobius"/>
    </source>
</evidence>
<proteinExistence type="inferred from homology"/>
<evidence type="ECO:0000259" key="9">
    <source>
        <dbReference type="PROSITE" id="PS50850"/>
    </source>
</evidence>
<keyword evidence="3" id="KW-1003">Cell membrane</keyword>
<feature type="transmembrane region" description="Helical" evidence="8">
    <location>
        <begin position="174"/>
        <end position="195"/>
    </location>
</feature>
<dbReference type="SUPFAM" id="SSF103473">
    <property type="entry name" value="MFS general substrate transporter"/>
    <property type="match status" value="1"/>
</dbReference>
<evidence type="ECO:0000256" key="5">
    <source>
        <dbReference type="ARBA" id="ARBA00022989"/>
    </source>
</evidence>
<dbReference type="InterPro" id="IPR036259">
    <property type="entry name" value="MFS_trans_sf"/>
</dbReference>
<evidence type="ECO:0000256" key="3">
    <source>
        <dbReference type="ARBA" id="ARBA00022475"/>
    </source>
</evidence>
<dbReference type="Proteomes" id="UP000701801">
    <property type="component" value="Unassembled WGS sequence"/>
</dbReference>
<dbReference type="InterPro" id="IPR011701">
    <property type="entry name" value="MFS"/>
</dbReference>
<dbReference type="GO" id="GO:0005886">
    <property type="term" value="C:plasma membrane"/>
    <property type="evidence" value="ECO:0007669"/>
    <property type="project" value="UniProtKB-SubCell"/>
</dbReference>
<dbReference type="PANTHER" id="PTHR23502">
    <property type="entry name" value="MAJOR FACILITATOR SUPERFAMILY"/>
    <property type="match status" value="1"/>
</dbReference>
<keyword evidence="11" id="KW-1185">Reference proteome</keyword>
<feature type="transmembrane region" description="Helical" evidence="8">
    <location>
        <begin position="454"/>
        <end position="478"/>
    </location>
</feature>
<feature type="transmembrane region" description="Helical" evidence="8">
    <location>
        <begin position="115"/>
        <end position="135"/>
    </location>
</feature>
<feature type="transmembrane region" description="Helical" evidence="8">
    <location>
        <begin position="82"/>
        <end position="103"/>
    </location>
</feature>
<protein>
    <recommendedName>
        <fullName evidence="9">Major facilitator superfamily (MFS) profile domain-containing protein</fullName>
    </recommendedName>
</protein>
<dbReference type="Gene3D" id="1.20.1250.20">
    <property type="entry name" value="MFS general substrate transporter like domains"/>
    <property type="match status" value="1"/>
</dbReference>
<evidence type="ECO:0000256" key="7">
    <source>
        <dbReference type="ARBA" id="ARBA00038459"/>
    </source>
</evidence>
<reference evidence="10" key="1">
    <citation type="submission" date="2021-07" db="EMBL/GenBank/DDBJ databases">
        <authorList>
            <person name="Durling M."/>
        </authorList>
    </citation>
    <scope>NUCLEOTIDE SEQUENCE</scope>
</reference>
<feature type="transmembrane region" description="Helical" evidence="8">
    <location>
        <begin position="390"/>
        <end position="411"/>
    </location>
</feature>
<dbReference type="AlphaFoldDB" id="A0A9N9LLG0"/>
<dbReference type="Pfam" id="PF07690">
    <property type="entry name" value="MFS_1"/>
    <property type="match status" value="1"/>
</dbReference>
<comment type="similarity">
    <text evidence="7">Belongs to the major facilitator superfamily. DHA1 family. Polyamines/proton antiporter (TC 2.A.1.2.16) subfamily.</text>
</comment>
<dbReference type="InterPro" id="IPR020846">
    <property type="entry name" value="MFS_dom"/>
</dbReference>
<feature type="transmembrane region" description="Helical" evidence="8">
    <location>
        <begin position="364"/>
        <end position="384"/>
    </location>
</feature>
<evidence type="ECO:0000256" key="6">
    <source>
        <dbReference type="ARBA" id="ARBA00023136"/>
    </source>
</evidence>
<sequence length="491" mass="54076">MMMQQPVIENTKSDEQEIDNPDVQQSIAWDDDPSNPLKWPSGKKWSNIILISMQGMVSPIASTILAIAALEIAEDFSLHDHYTLALPVGLYVLGLGLGPLVLAPCSEIYGRRIVYILRFLLFSVLNAGCALSPNITALCILRLLSGMMGSAGPSLGASSIGDMFTRAERGRAQALYAFGPTCGPVLGGILGGFIADRTGGWRWLMWVMAIASGVVFLLCALFLQETYGPYLRSQRWRNPEAIAQRRPFSPEARKLFKRSIGLPIRLLFTSPICTFMSIYLSLIYGILYLHLITILLLFGPSSVYNLHSYQWTHGTTGLAYLGAGLGSLVGTVICGKFMNQSYTSALRKQERKTGSAVPTPELRLPFMQIGMSVVPIGLIIFAWSAGRTHWIVPLLGAFIFGAEMFMGYVCIHTYLVDCFGEIAASALAAAIVTRCFITCAFCVMGFQLYSKLGYAWGTMLLAFLCIAMIPIPILLQFYGPMLRERRPKHSW</sequence>
<comment type="subcellular location">
    <subcellularLocation>
        <location evidence="1">Cell membrane</location>
        <topology evidence="1">Multi-pass membrane protein</topology>
    </subcellularLocation>
</comment>
<keyword evidence="2" id="KW-0813">Transport</keyword>
<organism evidence="10 11">
    <name type="scientific">Hymenoscyphus albidus</name>
    <dbReference type="NCBI Taxonomy" id="595503"/>
    <lineage>
        <taxon>Eukaryota</taxon>
        <taxon>Fungi</taxon>
        <taxon>Dikarya</taxon>
        <taxon>Ascomycota</taxon>
        <taxon>Pezizomycotina</taxon>
        <taxon>Leotiomycetes</taxon>
        <taxon>Helotiales</taxon>
        <taxon>Helotiaceae</taxon>
        <taxon>Hymenoscyphus</taxon>
    </lineage>
</organism>
<feature type="domain" description="Major facilitator superfamily (MFS) profile" evidence="9">
    <location>
        <begin position="47"/>
        <end position="491"/>
    </location>
</feature>
<evidence type="ECO:0000313" key="10">
    <source>
        <dbReference type="EMBL" id="CAG8977525.1"/>
    </source>
</evidence>
<keyword evidence="5 8" id="KW-1133">Transmembrane helix</keyword>
<feature type="transmembrane region" description="Helical" evidence="8">
    <location>
        <begin position="266"/>
        <end position="298"/>
    </location>
</feature>
<evidence type="ECO:0000313" key="11">
    <source>
        <dbReference type="Proteomes" id="UP000701801"/>
    </source>
</evidence>
<gene>
    <name evidence="10" type="ORF">HYALB_00008706</name>
</gene>
<comment type="caution">
    <text evidence="10">The sequence shown here is derived from an EMBL/GenBank/DDBJ whole genome shotgun (WGS) entry which is preliminary data.</text>
</comment>
<evidence type="ECO:0000256" key="4">
    <source>
        <dbReference type="ARBA" id="ARBA00022692"/>
    </source>
</evidence>
<keyword evidence="6 8" id="KW-0472">Membrane</keyword>
<dbReference type="GO" id="GO:0022857">
    <property type="term" value="F:transmembrane transporter activity"/>
    <property type="evidence" value="ECO:0007669"/>
    <property type="project" value="InterPro"/>
</dbReference>